<gene>
    <name evidence="11" type="ORF">OUZ56_031070</name>
</gene>
<dbReference type="InterPro" id="IPR001320">
    <property type="entry name" value="Iontro_rcpt_C"/>
</dbReference>
<keyword evidence="6 9" id="KW-0472">Membrane</keyword>
<sequence length="432" mass="48417">MLMEMYGKMKEGVFMVFNSELLPLMLVYVPANTTRIAKLGIVPVLIEQLLNMEVDFVPYGFAPTPELWQQADFSIPVAIQYYSMLQRWPKEESRLTTLVRPFSLTVWIVFLFSSIVLIVFMALLTHFDRNLSRECNLTSFMDAISRHVNYVITVITGQGNNISPKEKFSLRFVAGLWCLTMMVLVNAYSSILTSYLAVHKLTPIVNTVQELAARSSETEVTVHYGTEQTRMFLRATSGAHLILGNSLRNNPKLLVEGGKIFDGLKNVLELGATFITSRVVVDYLLAMDMKSHPNCRLTSSATIPYMDYSSAGLPKGGRHNAMINYDIQYLWENGLLPYWLKKYTPNVDKCMVGTIKPHGRMTPFTLDDLSSAFALFGIGISLSFLTFVLEMITGENHTMSLPIKGNATKAMRLISATGVVSGFDTFSDPTIN</sequence>
<keyword evidence="7" id="KW-0675">Receptor</keyword>
<comment type="subcellular location">
    <subcellularLocation>
        <location evidence="1">Cell membrane</location>
        <topology evidence="1">Multi-pass membrane protein</topology>
    </subcellularLocation>
</comment>
<feature type="transmembrane region" description="Helical" evidence="9">
    <location>
        <begin position="172"/>
        <end position="198"/>
    </location>
</feature>
<evidence type="ECO:0000256" key="2">
    <source>
        <dbReference type="ARBA" id="ARBA00008685"/>
    </source>
</evidence>
<dbReference type="Proteomes" id="UP001234178">
    <property type="component" value="Unassembled WGS sequence"/>
</dbReference>
<protein>
    <recommendedName>
        <fullName evidence="10">Ionotropic glutamate receptor C-terminal domain-containing protein</fullName>
    </recommendedName>
</protein>
<evidence type="ECO:0000313" key="12">
    <source>
        <dbReference type="Proteomes" id="UP001234178"/>
    </source>
</evidence>
<accession>A0ABQ9ZT57</accession>
<keyword evidence="4 9" id="KW-0812">Transmembrane</keyword>
<keyword evidence="12" id="KW-1185">Reference proteome</keyword>
<evidence type="ECO:0000256" key="4">
    <source>
        <dbReference type="ARBA" id="ARBA00022692"/>
    </source>
</evidence>
<evidence type="ECO:0000256" key="8">
    <source>
        <dbReference type="ARBA" id="ARBA00023180"/>
    </source>
</evidence>
<evidence type="ECO:0000256" key="9">
    <source>
        <dbReference type="SAM" id="Phobius"/>
    </source>
</evidence>
<evidence type="ECO:0000256" key="1">
    <source>
        <dbReference type="ARBA" id="ARBA00004651"/>
    </source>
</evidence>
<feature type="transmembrane region" description="Helical" evidence="9">
    <location>
        <begin position="104"/>
        <end position="124"/>
    </location>
</feature>
<dbReference type="PANTHER" id="PTHR42643:SF24">
    <property type="entry name" value="IONOTROPIC RECEPTOR 60A"/>
    <property type="match status" value="1"/>
</dbReference>
<dbReference type="EMBL" id="JAOYFB010000005">
    <property type="protein sequence ID" value="KAK4016112.1"/>
    <property type="molecule type" value="Genomic_DNA"/>
</dbReference>
<organism evidence="11 12">
    <name type="scientific">Daphnia magna</name>
    <dbReference type="NCBI Taxonomy" id="35525"/>
    <lineage>
        <taxon>Eukaryota</taxon>
        <taxon>Metazoa</taxon>
        <taxon>Ecdysozoa</taxon>
        <taxon>Arthropoda</taxon>
        <taxon>Crustacea</taxon>
        <taxon>Branchiopoda</taxon>
        <taxon>Diplostraca</taxon>
        <taxon>Cladocera</taxon>
        <taxon>Anomopoda</taxon>
        <taxon>Daphniidae</taxon>
        <taxon>Daphnia</taxon>
    </lineage>
</organism>
<keyword evidence="5 9" id="KW-1133">Transmembrane helix</keyword>
<evidence type="ECO:0000256" key="5">
    <source>
        <dbReference type="ARBA" id="ARBA00022989"/>
    </source>
</evidence>
<evidence type="ECO:0000313" key="11">
    <source>
        <dbReference type="EMBL" id="KAK4016112.1"/>
    </source>
</evidence>
<evidence type="ECO:0000259" key="10">
    <source>
        <dbReference type="Pfam" id="PF00060"/>
    </source>
</evidence>
<keyword evidence="8" id="KW-0325">Glycoprotein</keyword>
<dbReference type="Pfam" id="PF00060">
    <property type="entry name" value="Lig_chan"/>
    <property type="match status" value="1"/>
</dbReference>
<feature type="domain" description="Ionotropic glutamate receptor C-terminal" evidence="10">
    <location>
        <begin position="103"/>
        <end position="379"/>
    </location>
</feature>
<evidence type="ECO:0000256" key="3">
    <source>
        <dbReference type="ARBA" id="ARBA00022475"/>
    </source>
</evidence>
<dbReference type="PANTHER" id="PTHR42643">
    <property type="entry name" value="IONOTROPIC RECEPTOR 20A-RELATED"/>
    <property type="match status" value="1"/>
</dbReference>
<reference evidence="11 12" key="1">
    <citation type="journal article" date="2023" name="Nucleic Acids Res.">
        <title>The hologenome of Daphnia magna reveals possible DNA methylation and microbiome-mediated evolution of the host genome.</title>
        <authorList>
            <person name="Chaturvedi A."/>
            <person name="Li X."/>
            <person name="Dhandapani V."/>
            <person name="Marshall H."/>
            <person name="Kissane S."/>
            <person name="Cuenca-Cambronero M."/>
            <person name="Asole G."/>
            <person name="Calvet F."/>
            <person name="Ruiz-Romero M."/>
            <person name="Marangio P."/>
            <person name="Guigo R."/>
            <person name="Rago D."/>
            <person name="Mirbahai L."/>
            <person name="Eastwood N."/>
            <person name="Colbourne J.K."/>
            <person name="Zhou J."/>
            <person name="Mallon E."/>
            <person name="Orsini L."/>
        </authorList>
    </citation>
    <scope>NUCLEOTIDE SEQUENCE [LARGE SCALE GENOMIC DNA]</scope>
    <source>
        <strain evidence="11">LRV0_1</strain>
    </source>
</reference>
<dbReference type="SUPFAM" id="SSF53850">
    <property type="entry name" value="Periplasmic binding protein-like II"/>
    <property type="match status" value="1"/>
</dbReference>
<evidence type="ECO:0000256" key="7">
    <source>
        <dbReference type="ARBA" id="ARBA00023170"/>
    </source>
</evidence>
<name>A0ABQ9ZT57_9CRUS</name>
<evidence type="ECO:0000256" key="6">
    <source>
        <dbReference type="ARBA" id="ARBA00023136"/>
    </source>
</evidence>
<comment type="similarity">
    <text evidence="2">Belongs to the glutamate-gated ion channel (TC 1.A.10.1) family.</text>
</comment>
<keyword evidence="3" id="KW-1003">Cell membrane</keyword>
<dbReference type="InterPro" id="IPR052192">
    <property type="entry name" value="Insect_Ionotropic_Sensory_Rcpt"/>
</dbReference>
<feature type="transmembrane region" description="Helical" evidence="9">
    <location>
        <begin position="369"/>
        <end position="389"/>
    </location>
</feature>
<proteinExistence type="inferred from homology"/>
<dbReference type="Gene3D" id="1.10.287.70">
    <property type="match status" value="1"/>
</dbReference>
<comment type="caution">
    <text evidence="11">The sequence shown here is derived from an EMBL/GenBank/DDBJ whole genome shotgun (WGS) entry which is preliminary data.</text>
</comment>